<dbReference type="InterPro" id="IPR021136">
    <property type="entry name" value="Flagellar_hook_control-like_C"/>
</dbReference>
<protein>
    <recommendedName>
        <fullName evidence="1">Flagellar hook-length control protein-like C-terminal domain-containing protein</fullName>
    </recommendedName>
</protein>
<dbReference type="AlphaFoldDB" id="A0A1E5G5X4"/>
<dbReference type="STRING" id="766136.BHF68_02625"/>
<evidence type="ECO:0000313" key="2">
    <source>
        <dbReference type="EMBL" id="OEF98576.1"/>
    </source>
</evidence>
<proteinExistence type="predicted"/>
<dbReference type="Proteomes" id="UP000094296">
    <property type="component" value="Unassembled WGS sequence"/>
</dbReference>
<dbReference type="Pfam" id="PF02120">
    <property type="entry name" value="Flg_hook"/>
    <property type="match status" value="1"/>
</dbReference>
<dbReference type="RefSeq" id="WP_069642068.1">
    <property type="nucleotide sequence ID" value="NZ_MIJE01000001.1"/>
</dbReference>
<name>A0A1E5G5X4_9FIRM</name>
<organism evidence="2 3">
    <name type="scientific">Desulfuribacillus alkaliarsenatis</name>
    <dbReference type="NCBI Taxonomy" id="766136"/>
    <lineage>
        <taxon>Bacteria</taxon>
        <taxon>Bacillati</taxon>
        <taxon>Bacillota</taxon>
        <taxon>Desulfuribacillia</taxon>
        <taxon>Desulfuribacillales</taxon>
        <taxon>Desulfuribacillaceae</taxon>
        <taxon>Desulfuribacillus</taxon>
    </lineage>
</organism>
<comment type="caution">
    <text evidence="2">The sequence shown here is derived from an EMBL/GenBank/DDBJ whole genome shotgun (WGS) entry which is preliminary data.</text>
</comment>
<keyword evidence="3" id="KW-1185">Reference proteome</keyword>
<sequence>MNIFQVFQSLTPANFQHQYLVLRHGQIVNATLLDMFPNGDAKISIQGQTVRAKLETPLAKGEHTFMQVKSFNDGTVNMQVITKNEKRAANTNVPISNINDLLKNMNLPQNSAWRELAQQLITRNIPLLPEILQNGIDVFGKEPTREQQQTWLAMLERALPINKATFQSVHQLLYGQPIHQLVQNFQAAANQFLKQHISTHVPSNMPSSIPTNNQQLPTNNQTINQQSFNIQTLISNNSQNLVQDNPLTTSTNRQQSAQVQELLTAVNSRTQAALVQQLIGINQPLTNQEPTTNNRPDNVQNLTIPQGNPQQTGTTLAGIRDIIRLQQMLETVQNSTNQAAYNSPQVTKTDTHILAAIFKLVGYQNENQLQSLFQNIQQPHEQQSQLANLQHSDNIKQLLLQISNSTSYPTAIRELASQMINNINGQQLLSTPQDSNTLYQSVMIQIPMSWGENQQDTLKLQIQGRKEKRTIDPDNCSIYIELTPPNLGELGIFIHIVNKVVSVKFLSEYQFLKQLTQQTEAILRAGLAEQGYKLSYIKVEPLDSISENSKNKQTITNYAQKPQTGFDIRI</sequence>
<accession>A0A1E5G5X4</accession>
<dbReference type="InterPro" id="IPR038610">
    <property type="entry name" value="FliK-like_C_sf"/>
</dbReference>
<evidence type="ECO:0000259" key="1">
    <source>
        <dbReference type="Pfam" id="PF02120"/>
    </source>
</evidence>
<reference evidence="2 3" key="1">
    <citation type="submission" date="2016-09" db="EMBL/GenBank/DDBJ databases">
        <title>Draft genome sequence for the type strain of Desulfuribacillus alkaliarsenatis AHT28, an obligately anaerobic, sulfidogenic bacterium isolated from Russian soda lake sediments.</title>
        <authorList>
            <person name="Abin C.A."/>
            <person name="Hollibaugh J.T."/>
        </authorList>
    </citation>
    <scope>NUCLEOTIDE SEQUENCE [LARGE SCALE GENOMIC DNA]</scope>
    <source>
        <strain evidence="2 3">AHT28</strain>
    </source>
</reference>
<gene>
    <name evidence="2" type="ORF">BHF68_02625</name>
</gene>
<dbReference type="OrthoDB" id="2351076at2"/>
<evidence type="ECO:0000313" key="3">
    <source>
        <dbReference type="Proteomes" id="UP000094296"/>
    </source>
</evidence>
<dbReference type="EMBL" id="MIJE01000001">
    <property type="protein sequence ID" value="OEF98576.1"/>
    <property type="molecule type" value="Genomic_DNA"/>
</dbReference>
<dbReference type="Gene3D" id="3.30.750.140">
    <property type="match status" value="1"/>
</dbReference>
<feature type="domain" description="Flagellar hook-length control protein-like C-terminal" evidence="1">
    <location>
        <begin position="467"/>
        <end position="540"/>
    </location>
</feature>